<dbReference type="Pfam" id="PF00176">
    <property type="entry name" value="SNF2-rel_dom"/>
    <property type="match status" value="1"/>
</dbReference>
<dbReference type="EMBL" id="JADGJQ010000009">
    <property type="protein sequence ID" value="KAJ3182329.1"/>
    <property type="molecule type" value="Genomic_DNA"/>
</dbReference>
<evidence type="ECO:0000259" key="10">
    <source>
        <dbReference type="PROSITE" id="PS51194"/>
    </source>
</evidence>
<feature type="compositionally biased region" description="Low complexity" evidence="7">
    <location>
        <begin position="52"/>
        <end position="63"/>
    </location>
</feature>
<evidence type="ECO:0000313" key="11">
    <source>
        <dbReference type="EMBL" id="KAJ3182329.1"/>
    </source>
</evidence>
<feature type="compositionally biased region" description="Pro residues" evidence="7">
    <location>
        <begin position="1756"/>
        <end position="1765"/>
    </location>
</feature>
<dbReference type="InterPro" id="IPR056342">
    <property type="entry name" value="HTH_CHD6-9"/>
</dbReference>
<comment type="caution">
    <text evidence="11">The sequence shown here is derived from an EMBL/GenBank/DDBJ whole genome shotgun (WGS) entry which is preliminary data.</text>
</comment>
<evidence type="ECO:0000259" key="8">
    <source>
        <dbReference type="PROSITE" id="PS50013"/>
    </source>
</evidence>
<evidence type="ECO:0000259" key="9">
    <source>
        <dbReference type="PROSITE" id="PS51192"/>
    </source>
</evidence>
<feature type="compositionally biased region" description="Basic and acidic residues" evidence="7">
    <location>
        <begin position="1134"/>
        <end position="1143"/>
    </location>
</feature>
<protein>
    <submittedName>
        <fullName evidence="11">Choline dehydrogenase 7</fullName>
    </submittedName>
</protein>
<dbReference type="GO" id="GO:0008094">
    <property type="term" value="F:ATP-dependent activity, acting on DNA"/>
    <property type="evidence" value="ECO:0007669"/>
    <property type="project" value="UniProtKB-ARBA"/>
</dbReference>
<feature type="region of interest" description="Disordered" evidence="7">
    <location>
        <begin position="1114"/>
        <end position="1186"/>
    </location>
</feature>
<feature type="compositionally biased region" description="Basic and acidic residues" evidence="7">
    <location>
        <begin position="1741"/>
        <end position="1753"/>
    </location>
</feature>
<feature type="compositionally biased region" description="Basic and acidic residues" evidence="7">
    <location>
        <begin position="1707"/>
        <end position="1716"/>
    </location>
</feature>
<dbReference type="InterPro" id="IPR014001">
    <property type="entry name" value="Helicase_ATP-bd"/>
</dbReference>
<dbReference type="SUPFAM" id="SSF54160">
    <property type="entry name" value="Chromo domain-like"/>
    <property type="match status" value="2"/>
</dbReference>
<keyword evidence="2" id="KW-0677">Repeat</keyword>
<dbReference type="InterPro" id="IPR049730">
    <property type="entry name" value="SNF2/RAD54-like_C"/>
</dbReference>
<dbReference type="InterPro" id="IPR038718">
    <property type="entry name" value="SNF2-like_sf"/>
</dbReference>
<dbReference type="GO" id="GO:0005634">
    <property type="term" value="C:nucleus"/>
    <property type="evidence" value="ECO:0007669"/>
    <property type="project" value="UniProtKB-SubCell"/>
</dbReference>
<dbReference type="Proteomes" id="UP001212152">
    <property type="component" value="Unassembled WGS sequence"/>
</dbReference>
<dbReference type="Gene3D" id="1.10.10.60">
    <property type="entry name" value="Homeodomain-like"/>
    <property type="match status" value="2"/>
</dbReference>
<keyword evidence="3" id="KW-0547">Nucleotide-binding</keyword>
<dbReference type="FunFam" id="3.40.50.300:FF:000015">
    <property type="entry name" value="chromodomain-helicase-DNA-binding protein 9 isoform X1"/>
    <property type="match status" value="1"/>
</dbReference>
<dbReference type="SUPFAM" id="SSF52540">
    <property type="entry name" value="P-loop containing nucleoside triphosphate hydrolases"/>
    <property type="match status" value="2"/>
</dbReference>
<dbReference type="InterPro" id="IPR000330">
    <property type="entry name" value="SNF2_N"/>
</dbReference>
<evidence type="ECO:0000256" key="7">
    <source>
        <dbReference type="SAM" id="MobiDB-lite"/>
    </source>
</evidence>
<feature type="domain" description="Helicase ATP-binding" evidence="9">
    <location>
        <begin position="294"/>
        <end position="469"/>
    </location>
</feature>
<dbReference type="PROSITE" id="PS51192">
    <property type="entry name" value="HELICASE_ATP_BIND_1"/>
    <property type="match status" value="1"/>
</dbReference>
<dbReference type="PANTHER" id="PTHR45623">
    <property type="entry name" value="CHROMODOMAIN-HELICASE-DNA-BINDING PROTEIN 3-RELATED-RELATED"/>
    <property type="match status" value="1"/>
</dbReference>
<dbReference type="CDD" id="cd17995">
    <property type="entry name" value="DEXHc_CHD6_7_8_9"/>
    <property type="match status" value="1"/>
</dbReference>
<dbReference type="PROSITE" id="PS51194">
    <property type="entry name" value="HELICASE_CTER"/>
    <property type="match status" value="1"/>
</dbReference>
<feature type="compositionally biased region" description="Acidic residues" evidence="7">
    <location>
        <begin position="64"/>
        <end position="74"/>
    </location>
</feature>
<accession>A0AAD5XSH1</accession>
<evidence type="ECO:0000256" key="6">
    <source>
        <dbReference type="ARBA" id="ARBA00023242"/>
    </source>
</evidence>
<evidence type="ECO:0000256" key="1">
    <source>
        <dbReference type="ARBA" id="ARBA00004123"/>
    </source>
</evidence>
<evidence type="ECO:0000256" key="3">
    <source>
        <dbReference type="ARBA" id="ARBA00022741"/>
    </source>
</evidence>
<dbReference type="SMART" id="SM00298">
    <property type="entry name" value="CHROMO"/>
    <property type="match status" value="2"/>
</dbReference>
<feature type="region of interest" description="Disordered" evidence="7">
    <location>
        <begin position="1467"/>
        <end position="1767"/>
    </location>
</feature>
<feature type="compositionally biased region" description="Polar residues" evidence="7">
    <location>
        <begin position="1176"/>
        <end position="1185"/>
    </location>
</feature>
<dbReference type="Pfam" id="PF23078">
    <property type="entry name" value="HTH_CHD6-9"/>
    <property type="match status" value="1"/>
</dbReference>
<dbReference type="PANTHER" id="PTHR45623:SF11">
    <property type="entry name" value="KISMET, ISOFORM C"/>
    <property type="match status" value="1"/>
</dbReference>
<keyword evidence="5" id="KW-0067">ATP-binding</keyword>
<keyword evidence="4" id="KW-0378">Hydrolase</keyword>
<evidence type="ECO:0000256" key="2">
    <source>
        <dbReference type="ARBA" id="ARBA00022737"/>
    </source>
</evidence>
<dbReference type="SMART" id="SM00487">
    <property type="entry name" value="DEXDc"/>
    <property type="match status" value="1"/>
</dbReference>
<dbReference type="InterPro" id="IPR023780">
    <property type="entry name" value="Chromo_domain"/>
</dbReference>
<dbReference type="Gene3D" id="2.40.50.40">
    <property type="match status" value="1"/>
</dbReference>
<reference evidence="11" key="1">
    <citation type="submission" date="2020-05" db="EMBL/GenBank/DDBJ databases">
        <title>Phylogenomic resolution of chytrid fungi.</title>
        <authorList>
            <person name="Stajich J.E."/>
            <person name="Amses K."/>
            <person name="Simmons R."/>
            <person name="Seto K."/>
            <person name="Myers J."/>
            <person name="Bonds A."/>
            <person name="Quandt C.A."/>
            <person name="Barry K."/>
            <person name="Liu P."/>
            <person name="Grigoriev I."/>
            <person name="Longcore J.E."/>
            <person name="James T.Y."/>
        </authorList>
    </citation>
    <scope>NUCLEOTIDE SEQUENCE</scope>
    <source>
        <strain evidence="11">JEL0379</strain>
    </source>
</reference>
<dbReference type="InterPro" id="IPR001650">
    <property type="entry name" value="Helicase_C-like"/>
</dbReference>
<dbReference type="Pfam" id="PF00271">
    <property type="entry name" value="Helicase_C"/>
    <property type="match status" value="1"/>
</dbReference>
<dbReference type="InterPro" id="IPR016197">
    <property type="entry name" value="Chromo-like_dom_sf"/>
</dbReference>
<organism evidence="11 12">
    <name type="scientific">Geranomyces variabilis</name>
    <dbReference type="NCBI Taxonomy" id="109894"/>
    <lineage>
        <taxon>Eukaryota</taxon>
        <taxon>Fungi</taxon>
        <taxon>Fungi incertae sedis</taxon>
        <taxon>Chytridiomycota</taxon>
        <taxon>Chytridiomycota incertae sedis</taxon>
        <taxon>Chytridiomycetes</taxon>
        <taxon>Spizellomycetales</taxon>
        <taxon>Powellomycetaceae</taxon>
        <taxon>Geranomyces</taxon>
    </lineage>
</organism>
<evidence type="ECO:0000256" key="4">
    <source>
        <dbReference type="ARBA" id="ARBA00022801"/>
    </source>
</evidence>
<feature type="compositionally biased region" description="Basic and acidic residues" evidence="7">
    <location>
        <begin position="1681"/>
        <end position="1698"/>
    </location>
</feature>
<sequence length="1798" mass="202376">MAAPSPYSDPFSGDSSLSEVSDDDERYNNNNNSGNGKQPMHTDDAIEDEGSQSESSENSVLSQVEDDDDDFEEIETVKEKAAKRKKNAAAEKKLAAAAKKAAASARTVPFDSVVIPMGDKTAIEKLVSWRIEDGREEIMVKYKNMSYCHAEWLSREAVEASKMGKMRVKRFLEKPTWDNQFTEEEPFNPSFKLIDRLLDEGELGEGEIYYLVKWRAQTYDASTWEHYKLVEELDSEQIPAFNRRRVLTPSKEKSYTNPPKRPVPGMWSKMDESPLYKNDMQLRPYQLEGLNWLLFCWYNRQNSILADEMGLGKTVQSTVFLDYLFTREGFCGPFLIVTPLSTIGNWEREIKTWTDMNVVVYHGRDVSRNLIVETEFYYRDAQGRAVSGVYKFDIILTTYEMAMSGAAQLRPIPWRCVVLDEAHRLKNKASKVSEILKTYNMAHRVLLTGTPLQNSLDELWALLNFLQPDRFASESAFQAEYGSLSTAADVEKLQGLLKPLMLRRMKEDVEKSIPVKEETIVEVELTTVQKKWYRSILEKNFAWLKQGPKKTNVPNLINTMIELRKCCIHPFLLKGAEDQIMKEKPADTVEAHFQALIQASGKMVLIDKLLMKLRAGGHKVLIFSQMTRCLDIIQDYLRGRQWQFERIDGGVRGDLRQAAIDRFSAPGSDTFVFLLCTRAGGVGINLTAADTCIIFDSDWNPQNDLQAQSRVHRIGQKRPVQIYRLITRNTYEREMFDRASMKLGLDRALLQRMDGESGGLEGYDGGKPPSSMSKMEIEELLKKGAYGAMLDDDASNSFCDEDIDSILTRRTQVIKHDAVQPSEKGSIFSKATFSAANADNVDINDPDFWDKMAQRAKLEVSEPTAEAELILDLPRQRRQVQRFGDASRGSPGGTADGDDNGPSFRPYQPGPGEVVKPWAQAEKTRLERAMMVHGFSGWDEMAKTVLNRRQAADIRACARAMVIHGLQTVPNLEAEILSDVKAAIDEPGPPPYKIPELPYHNPTRRQHAEYRSFLLDAPPEYYEHLEKRAKNMLARISMMYTIRERIKPTKETEMPKVAGAPPVGWWGPTQDLHLLIGISKHGYQQYDKIRMDPELCFFSQAFADLPSGAGSGIAAARGGGGDDNASDALDNDGTELKAEKGDESDGDFADEPKELVAETPASEPASGAATPALDVTGTTASTSNGLHFPSPSDLGFRLRRIMAAFQKLLNAEARESAKKQLAVERTRAKQEKEQQRLRLKELDFSRKEKQDFHKTLMSYGVETIPGQPGVRDWRQFKDLSNLRKSVETLEDHYLKLMASCEEVIRVTEEAEAGLIDPPPQDDKEKDPDAITYDRAKKLIKRLEQMRVLREDVLPQPQLDDKLAALRRHGRSGLPSWWTSEYDRHFLNGIAKWGLNRSDLIMEDPSSVFFKLHKEFLKSLEVRQAEGLARDELVDGRWEDKFWMREPVALRRFEVLCEAALKELPKRAARGAGGRKPKAVSPPPPSAAVEQDDSEGGAATPRTAPGSSSSKSVRLKLKFGQTPETPTGGGAGGGEDSPSSSGKRKRTESKRYEERDRRKTKSRSRYDEDVATTPTMAMEGVEHAAAGSGGVGGSSGDDTDAMLQAAQRKTDRRRKRRREDDYDLGYGDDAGYNSWDNSPPPSHALSSRSAGNSPDRKRKKHRKSSDRGERSERHSRHRSSRHHDPASSDLDEHAHEGRESKRHRSSKHERSSKDRSSTSKSKSSRHRSRDYEDELAPAEHAVGNHHDYALKSEEVQAPPPPLPVPLPQELHVPVSAPVAHPVQGHLDKRDPIFSDDSDF</sequence>
<keyword evidence="12" id="KW-1185">Reference proteome</keyword>
<proteinExistence type="predicted"/>
<feature type="compositionally biased region" description="Basic residues" evidence="7">
    <location>
        <begin position="1467"/>
        <end position="1477"/>
    </location>
</feature>
<dbReference type="InterPro" id="IPR000953">
    <property type="entry name" value="Chromo/chromo_shadow_dom"/>
</dbReference>
<dbReference type="CDD" id="cd18793">
    <property type="entry name" value="SF2_C_SNF"/>
    <property type="match status" value="1"/>
</dbReference>
<feature type="domain" description="Chromo" evidence="8">
    <location>
        <begin position="192"/>
        <end position="253"/>
    </location>
</feature>
<comment type="subcellular location">
    <subcellularLocation>
        <location evidence="1">Nucleus</location>
    </subcellularLocation>
</comment>
<dbReference type="InterPro" id="IPR027417">
    <property type="entry name" value="P-loop_NTPase"/>
</dbReference>
<evidence type="ECO:0000313" key="12">
    <source>
        <dbReference type="Proteomes" id="UP001212152"/>
    </source>
</evidence>
<feature type="region of interest" description="Disordered" evidence="7">
    <location>
        <begin position="880"/>
        <end position="913"/>
    </location>
</feature>
<dbReference type="GO" id="GO:0005524">
    <property type="term" value="F:ATP binding"/>
    <property type="evidence" value="ECO:0007669"/>
    <property type="project" value="UniProtKB-KW"/>
</dbReference>
<name>A0AAD5XSH1_9FUNG</name>
<evidence type="ECO:0000256" key="5">
    <source>
        <dbReference type="ARBA" id="ARBA00022840"/>
    </source>
</evidence>
<dbReference type="SMART" id="SM00490">
    <property type="entry name" value="HELICc"/>
    <property type="match status" value="1"/>
</dbReference>
<dbReference type="Gene3D" id="3.40.50.10810">
    <property type="entry name" value="Tandem AAA-ATPase domain"/>
    <property type="match status" value="1"/>
</dbReference>
<dbReference type="PROSITE" id="PS50013">
    <property type="entry name" value="CHROMO_2"/>
    <property type="match status" value="1"/>
</dbReference>
<gene>
    <name evidence="11" type="primary">CHD7</name>
    <name evidence="11" type="ORF">HDU87_008492</name>
</gene>
<feature type="domain" description="Helicase C-terminal" evidence="10">
    <location>
        <begin position="605"/>
        <end position="756"/>
    </location>
</feature>
<feature type="region of interest" description="Disordered" evidence="7">
    <location>
        <begin position="1"/>
        <end position="75"/>
    </location>
</feature>
<dbReference type="GO" id="GO:0016787">
    <property type="term" value="F:hydrolase activity"/>
    <property type="evidence" value="ECO:0007669"/>
    <property type="project" value="UniProtKB-KW"/>
</dbReference>
<keyword evidence="6" id="KW-0539">Nucleus</keyword>
<dbReference type="Gene3D" id="3.40.50.300">
    <property type="entry name" value="P-loop containing nucleotide triphosphate hydrolases"/>
    <property type="match status" value="1"/>
</dbReference>
<dbReference type="Pfam" id="PF00385">
    <property type="entry name" value="Chromo"/>
    <property type="match status" value="1"/>
</dbReference>